<reference evidence="2" key="1">
    <citation type="submission" date="2017-11" db="EMBL/GenBank/DDBJ databases">
        <authorList>
            <person name="Lima N.C."/>
            <person name="Parody-Merino A.M."/>
            <person name="Battley P.F."/>
            <person name="Fidler A.E."/>
            <person name="Prosdocimi F."/>
        </authorList>
    </citation>
    <scope>NUCLEOTIDE SEQUENCE [LARGE SCALE GENOMIC DNA]</scope>
</reference>
<keyword evidence="2" id="KW-1185">Reference proteome</keyword>
<dbReference type="AlphaFoldDB" id="A0A2I0UIW8"/>
<proteinExistence type="predicted"/>
<organism evidence="1 2">
    <name type="scientific">Limosa lapponica baueri</name>
    <dbReference type="NCBI Taxonomy" id="1758121"/>
    <lineage>
        <taxon>Eukaryota</taxon>
        <taxon>Metazoa</taxon>
        <taxon>Chordata</taxon>
        <taxon>Craniata</taxon>
        <taxon>Vertebrata</taxon>
        <taxon>Euteleostomi</taxon>
        <taxon>Archelosauria</taxon>
        <taxon>Archosauria</taxon>
        <taxon>Dinosauria</taxon>
        <taxon>Saurischia</taxon>
        <taxon>Theropoda</taxon>
        <taxon>Coelurosauria</taxon>
        <taxon>Aves</taxon>
        <taxon>Neognathae</taxon>
        <taxon>Neoaves</taxon>
        <taxon>Charadriiformes</taxon>
        <taxon>Scolopacidae</taxon>
        <taxon>Limosa</taxon>
    </lineage>
</organism>
<evidence type="ECO:0000313" key="2">
    <source>
        <dbReference type="Proteomes" id="UP000233556"/>
    </source>
</evidence>
<name>A0A2I0UIW8_LIMLA</name>
<sequence>MLTSENSLQTNLYNGSDVLLEVQFCVQEEVASSKKLRHLICLQTMRLLLQEVSPGEERDGERAVTRTSAFMKNMALSLQDEQGWDKKSNIRPITLISCDNTL</sequence>
<gene>
    <name evidence="1" type="ORF">llap_3692</name>
</gene>
<dbReference type="EMBL" id="KZ505732">
    <property type="protein sequence ID" value="PKU45991.1"/>
    <property type="molecule type" value="Genomic_DNA"/>
</dbReference>
<evidence type="ECO:0000313" key="1">
    <source>
        <dbReference type="EMBL" id="PKU45991.1"/>
    </source>
</evidence>
<protein>
    <submittedName>
        <fullName evidence="1">Uncharacterized protein</fullName>
    </submittedName>
</protein>
<dbReference type="Proteomes" id="UP000233556">
    <property type="component" value="Unassembled WGS sequence"/>
</dbReference>
<reference evidence="2" key="2">
    <citation type="submission" date="2017-12" db="EMBL/GenBank/DDBJ databases">
        <title>Genome sequence of the Bar-tailed Godwit (Limosa lapponica baueri).</title>
        <authorList>
            <person name="Lima N.C.B."/>
            <person name="Parody-Merino A.M."/>
            <person name="Battley P.F."/>
            <person name="Fidler A.E."/>
            <person name="Prosdocimi F."/>
        </authorList>
    </citation>
    <scope>NUCLEOTIDE SEQUENCE [LARGE SCALE GENOMIC DNA]</scope>
</reference>
<accession>A0A2I0UIW8</accession>